<name>A0A554XJP0_9BURK</name>
<evidence type="ECO:0000313" key="3">
    <source>
        <dbReference type="Proteomes" id="UP000318294"/>
    </source>
</evidence>
<organism evidence="2 3">
    <name type="scientific">Tepidimonas charontis</name>
    <dbReference type="NCBI Taxonomy" id="2267262"/>
    <lineage>
        <taxon>Bacteria</taxon>
        <taxon>Pseudomonadati</taxon>
        <taxon>Pseudomonadota</taxon>
        <taxon>Betaproteobacteria</taxon>
        <taxon>Burkholderiales</taxon>
        <taxon>Tepidimonas</taxon>
    </lineage>
</organism>
<dbReference type="InterPro" id="IPR005572">
    <property type="entry name" value="Anti-sigma_E_RseA_N"/>
</dbReference>
<dbReference type="RefSeq" id="WP_144327420.1">
    <property type="nucleotide sequence ID" value="NZ_VJON01000003.1"/>
</dbReference>
<dbReference type="InterPro" id="IPR036147">
    <property type="entry name" value="Anti-sigma_E_RseA_N_sf"/>
</dbReference>
<evidence type="ECO:0000313" key="2">
    <source>
        <dbReference type="EMBL" id="TSE36042.1"/>
    </source>
</evidence>
<sequence>MNADRVSNPPCGADVARREWLSALFDGESAAVPTEPMVLDDTDDATWDAYRCIGEALRAHAAAQTRAADPVFVRAVMARINQEPRFEAPRLAEPIAPSLSQPPVAANDAVFRWKMVAAIASLAAVLAWAWQAGGVVGTPAGAPAWVRAPADTASAVAAAPTVPAAPSTAYAPAAPAARHAQLEELLAAHRQWGGASALQSSAGFLRTASVEAPAR</sequence>
<dbReference type="OrthoDB" id="8561243at2"/>
<evidence type="ECO:0000259" key="1">
    <source>
        <dbReference type="Pfam" id="PF03872"/>
    </source>
</evidence>
<proteinExistence type="predicted"/>
<dbReference type="SUPFAM" id="SSF89069">
    <property type="entry name" value="N-terminal, cytoplasmic domain of anti-sigmaE factor RseA"/>
    <property type="match status" value="1"/>
</dbReference>
<keyword evidence="3" id="KW-1185">Reference proteome</keyword>
<dbReference type="GO" id="GO:0016989">
    <property type="term" value="F:sigma factor antagonist activity"/>
    <property type="evidence" value="ECO:0007669"/>
    <property type="project" value="InterPro"/>
</dbReference>
<dbReference type="AlphaFoldDB" id="A0A554XJP0"/>
<feature type="domain" description="Anti sigma-E protein RseA N-terminal" evidence="1">
    <location>
        <begin position="18"/>
        <end position="92"/>
    </location>
</feature>
<dbReference type="Pfam" id="PF03872">
    <property type="entry name" value="RseA_N"/>
    <property type="match status" value="1"/>
</dbReference>
<dbReference type="Gene3D" id="1.10.10.880">
    <property type="entry name" value="Anti sigma-E protein RseA, N-terminal domain"/>
    <property type="match status" value="1"/>
</dbReference>
<protein>
    <recommendedName>
        <fullName evidence="1">Anti sigma-E protein RseA N-terminal domain-containing protein</fullName>
    </recommendedName>
</protein>
<gene>
    <name evidence="2" type="ORF">Tchar_00399</name>
</gene>
<dbReference type="EMBL" id="VJON01000003">
    <property type="protein sequence ID" value="TSE36042.1"/>
    <property type="molecule type" value="Genomic_DNA"/>
</dbReference>
<dbReference type="Proteomes" id="UP000318294">
    <property type="component" value="Unassembled WGS sequence"/>
</dbReference>
<comment type="caution">
    <text evidence="2">The sequence shown here is derived from an EMBL/GenBank/DDBJ whole genome shotgun (WGS) entry which is preliminary data.</text>
</comment>
<reference evidence="2 3" key="1">
    <citation type="submission" date="2019-07" db="EMBL/GenBank/DDBJ databases">
        <title>Tepidimonas charontis SPSP-6 draft genome.</title>
        <authorList>
            <person name="Da Costa M.S."/>
            <person name="Froufe H.J.C."/>
            <person name="Egas C."/>
            <person name="Albuquerque L."/>
        </authorList>
    </citation>
    <scope>NUCLEOTIDE SEQUENCE [LARGE SCALE GENOMIC DNA]</scope>
    <source>
        <strain evidence="2 3">SPSP-6</strain>
    </source>
</reference>
<accession>A0A554XJP0</accession>